<keyword evidence="2" id="KW-1185">Reference proteome</keyword>
<name>A0ABP5US85_9ACTN</name>
<comment type="caution">
    <text evidence="1">The sequence shown here is derived from an EMBL/GenBank/DDBJ whole genome shotgun (WGS) entry which is preliminary data.</text>
</comment>
<accession>A0ABP5US85</accession>
<proteinExistence type="predicted"/>
<reference evidence="2" key="1">
    <citation type="journal article" date="2019" name="Int. J. Syst. Evol. Microbiol.">
        <title>The Global Catalogue of Microorganisms (GCM) 10K type strain sequencing project: providing services to taxonomists for standard genome sequencing and annotation.</title>
        <authorList>
            <consortium name="The Broad Institute Genomics Platform"/>
            <consortium name="The Broad Institute Genome Sequencing Center for Infectious Disease"/>
            <person name="Wu L."/>
            <person name="Ma J."/>
        </authorList>
    </citation>
    <scope>NUCLEOTIDE SEQUENCE [LARGE SCALE GENOMIC DNA]</scope>
    <source>
        <strain evidence="2">JCM 6921</strain>
    </source>
</reference>
<evidence type="ECO:0000313" key="1">
    <source>
        <dbReference type="EMBL" id="GAA2386757.1"/>
    </source>
</evidence>
<sequence length="193" mass="20712">MAGQDIAGRFNPKGIFLLAGALTVVFIPSACSEPAAEERGYEVPNSLCGDRVPPEVLDPLLPPGTSLSFDSTGEDSPLGYCRLKVDGEQVLSVGIEWHGEGTELREAANIVVGLRGRDRVGLGGEGEKVIEESPYMYSRTGAIAEVRCKDPRMPGMKLFVSARIDTERTPKASEMKHLIASYSRAVGNSNECV</sequence>
<evidence type="ECO:0008006" key="3">
    <source>
        <dbReference type="Google" id="ProtNLM"/>
    </source>
</evidence>
<organism evidence="1 2">
    <name type="scientific">Streptomyces glaucosporus</name>
    <dbReference type="NCBI Taxonomy" id="284044"/>
    <lineage>
        <taxon>Bacteria</taxon>
        <taxon>Bacillati</taxon>
        <taxon>Actinomycetota</taxon>
        <taxon>Actinomycetes</taxon>
        <taxon>Kitasatosporales</taxon>
        <taxon>Streptomycetaceae</taxon>
        <taxon>Streptomyces</taxon>
    </lineage>
</organism>
<dbReference type="EMBL" id="BAAATJ010000002">
    <property type="protein sequence ID" value="GAA2386757.1"/>
    <property type="molecule type" value="Genomic_DNA"/>
</dbReference>
<gene>
    <name evidence="1" type="ORF">GCM10010420_07010</name>
</gene>
<evidence type="ECO:0000313" key="2">
    <source>
        <dbReference type="Proteomes" id="UP001500058"/>
    </source>
</evidence>
<dbReference type="Proteomes" id="UP001500058">
    <property type="component" value="Unassembled WGS sequence"/>
</dbReference>
<dbReference type="RefSeq" id="WP_344629311.1">
    <property type="nucleotide sequence ID" value="NZ_BAAATJ010000002.1"/>
</dbReference>
<protein>
    <recommendedName>
        <fullName evidence="3">DUF3558 domain-containing protein</fullName>
    </recommendedName>
</protein>